<keyword evidence="2" id="KW-0812">Transmembrane</keyword>
<feature type="region of interest" description="Disordered" evidence="1">
    <location>
        <begin position="84"/>
        <end position="105"/>
    </location>
</feature>
<evidence type="ECO:0000256" key="1">
    <source>
        <dbReference type="SAM" id="MobiDB-lite"/>
    </source>
</evidence>
<dbReference type="Proteomes" id="UP000465112">
    <property type="component" value="Chromosome 12"/>
</dbReference>
<reference evidence="3 4" key="1">
    <citation type="submission" date="2019-06" db="EMBL/GenBank/DDBJ databases">
        <title>A chromosome-scale genome assembly of the European perch, Perca fluviatilis.</title>
        <authorList>
            <person name="Roques C."/>
            <person name="Zahm M."/>
            <person name="Cabau C."/>
            <person name="Klopp C."/>
            <person name="Bouchez O."/>
            <person name="Donnadieu C."/>
            <person name="Kuhl H."/>
            <person name="Gislard M."/>
            <person name="Guendouz S."/>
            <person name="Journot L."/>
            <person name="Haffray P."/>
            <person name="Bestin A."/>
            <person name="Morvezen R."/>
            <person name="Feron R."/>
            <person name="Wen M."/>
            <person name="Jouanno E."/>
            <person name="Herpin A."/>
            <person name="Schartl M."/>
            <person name="Postlethwait J."/>
            <person name="Schaerlinger B."/>
            <person name="Chardard D."/>
            <person name="Lecocq T."/>
            <person name="Poncet C."/>
            <person name="Jaffrelo L."/>
            <person name="Lampietro C."/>
            <person name="Guiguen Y."/>
        </authorList>
    </citation>
    <scope>NUCLEOTIDE SEQUENCE [LARGE SCALE GENOMIC DNA]</scope>
    <source>
        <tissue evidence="3">Blood</tissue>
    </source>
</reference>
<evidence type="ECO:0000313" key="4">
    <source>
        <dbReference type="Proteomes" id="UP000465112"/>
    </source>
</evidence>
<sequence>MVLDKAKLSVDNGMMTKSFVKINPAANTAAADTSTPPTELKAEAPEQPDTSRIEVVSVTEEDLPTVETPNTLNVSPLGTFATYPQLENESAKPEEPRPLAASSPTMPVTKVQPFMHEDDLENSWKNRVLAHRLELLIASCLIVVVTLVLGIGLGGEELSAVWTLSILAIMEPL</sequence>
<feature type="region of interest" description="Disordered" evidence="1">
    <location>
        <begin position="27"/>
        <end position="51"/>
    </location>
</feature>
<evidence type="ECO:0000313" key="3">
    <source>
        <dbReference type="EMBL" id="KAF1382215.1"/>
    </source>
</evidence>
<protein>
    <submittedName>
        <fullName evidence="3">Uncharacterized protein</fullName>
    </submittedName>
</protein>
<comment type="caution">
    <text evidence="3">The sequence shown here is derived from an EMBL/GenBank/DDBJ whole genome shotgun (WGS) entry which is preliminary data.</text>
</comment>
<evidence type="ECO:0000256" key="2">
    <source>
        <dbReference type="SAM" id="Phobius"/>
    </source>
</evidence>
<feature type="compositionally biased region" description="Basic and acidic residues" evidence="1">
    <location>
        <begin position="40"/>
        <end position="51"/>
    </location>
</feature>
<feature type="transmembrane region" description="Helical" evidence="2">
    <location>
        <begin position="135"/>
        <end position="155"/>
    </location>
</feature>
<dbReference type="AlphaFoldDB" id="A0A6A5EU90"/>
<dbReference type="EMBL" id="VHII01000012">
    <property type="protein sequence ID" value="KAF1382215.1"/>
    <property type="molecule type" value="Genomic_DNA"/>
</dbReference>
<keyword evidence="2" id="KW-0472">Membrane</keyword>
<accession>A0A6A5EU90</accession>
<keyword evidence="2" id="KW-1133">Transmembrane helix</keyword>
<gene>
    <name evidence="3" type="ORF">PFLUV_G00141340</name>
</gene>
<name>A0A6A5EU90_PERFL</name>
<organism evidence="3 4">
    <name type="scientific">Perca fluviatilis</name>
    <name type="common">European perch</name>
    <dbReference type="NCBI Taxonomy" id="8168"/>
    <lineage>
        <taxon>Eukaryota</taxon>
        <taxon>Metazoa</taxon>
        <taxon>Chordata</taxon>
        <taxon>Craniata</taxon>
        <taxon>Vertebrata</taxon>
        <taxon>Euteleostomi</taxon>
        <taxon>Actinopterygii</taxon>
        <taxon>Neopterygii</taxon>
        <taxon>Teleostei</taxon>
        <taxon>Neoteleostei</taxon>
        <taxon>Acanthomorphata</taxon>
        <taxon>Eupercaria</taxon>
        <taxon>Perciformes</taxon>
        <taxon>Percoidei</taxon>
        <taxon>Percidae</taxon>
        <taxon>Percinae</taxon>
        <taxon>Perca</taxon>
    </lineage>
</organism>
<proteinExistence type="predicted"/>
<keyword evidence="4" id="KW-1185">Reference proteome</keyword>